<evidence type="ECO:0000313" key="2">
    <source>
        <dbReference type="Proteomes" id="UP000790709"/>
    </source>
</evidence>
<accession>A0ACB8BPB8</accession>
<comment type="caution">
    <text evidence="1">The sequence shown here is derived from an EMBL/GenBank/DDBJ whole genome shotgun (WGS) entry which is preliminary data.</text>
</comment>
<sequence length="267" mass="29903">MSSTNSPTIDLQKISVDIARRLSSLRCFLSAVEDLLNCNTLTSAEFRRHGRKIIALAEIARATLTRAGLKLHLFTSCSPSFLPFKSAYFKLLLVLRCHRNDFVPELRARTGRLILPLSTRLVIRCKNDPYTQLGIDESLISASAEAVRPSGKCPAGPSGSVTSSTPARQFNPSTLVMPPPDAFPTKSQQREDRGRPNHRRKSLYSITLTRSRPVHRQHPVRDQQPVPEQRDGGANSTLVRSFSRTSRRHFGIFCTGKQLPHIRNRVI</sequence>
<reference evidence="1" key="1">
    <citation type="journal article" date="2021" name="New Phytol.">
        <title>Evolutionary innovations through gain and loss of genes in the ectomycorrhizal Boletales.</title>
        <authorList>
            <person name="Wu G."/>
            <person name="Miyauchi S."/>
            <person name="Morin E."/>
            <person name="Kuo A."/>
            <person name="Drula E."/>
            <person name="Varga T."/>
            <person name="Kohler A."/>
            <person name="Feng B."/>
            <person name="Cao Y."/>
            <person name="Lipzen A."/>
            <person name="Daum C."/>
            <person name="Hundley H."/>
            <person name="Pangilinan J."/>
            <person name="Johnson J."/>
            <person name="Barry K."/>
            <person name="LaButti K."/>
            <person name="Ng V."/>
            <person name="Ahrendt S."/>
            <person name="Min B."/>
            <person name="Choi I.G."/>
            <person name="Park H."/>
            <person name="Plett J.M."/>
            <person name="Magnuson J."/>
            <person name="Spatafora J.W."/>
            <person name="Nagy L.G."/>
            <person name="Henrissat B."/>
            <person name="Grigoriev I.V."/>
            <person name="Yang Z.L."/>
            <person name="Xu J."/>
            <person name="Martin F.M."/>
        </authorList>
    </citation>
    <scope>NUCLEOTIDE SEQUENCE</scope>
    <source>
        <strain evidence="1">KUC20120723A-06</strain>
    </source>
</reference>
<keyword evidence="2" id="KW-1185">Reference proteome</keyword>
<evidence type="ECO:0000313" key="1">
    <source>
        <dbReference type="EMBL" id="KAH7927184.1"/>
    </source>
</evidence>
<proteinExistence type="predicted"/>
<organism evidence="1 2">
    <name type="scientific">Leucogyrophana mollusca</name>
    <dbReference type="NCBI Taxonomy" id="85980"/>
    <lineage>
        <taxon>Eukaryota</taxon>
        <taxon>Fungi</taxon>
        <taxon>Dikarya</taxon>
        <taxon>Basidiomycota</taxon>
        <taxon>Agaricomycotina</taxon>
        <taxon>Agaricomycetes</taxon>
        <taxon>Agaricomycetidae</taxon>
        <taxon>Boletales</taxon>
        <taxon>Boletales incertae sedis</taxon>
        <taxon>Leucogyrophana</taxon>
    </lineage>
</organism>
<dbReference type="Proteomes" id="UP000790709">
    <property type="component" value="Unassembled WGS sequence"/>
</dbReference>
<protein>
    <submittedName>
        <fullName evidence="1">Uncharacterized protein</fullName>
    </submittedName>
</protein>
<gene>
    <name evidence="1" type="ORF">BV22DRAFT_1111228</name>
</gene>
<name>A0ACB8BPB8_9AGAM</name>
<dbReference type="EMBL" id="MU266370">
    <property type="protein sequence ID" value="KAH7927184.1"/>
    <property type="molecule type" value="Genomic_DNA"/>
</dbReference>